<evidence type="ECO:0000313" key="2">
    <source>
        <dbReference type="Proteomes" id="UP000509346"/>
    </source>
</evidence>
<dbReference type="Proteomes" id="UP000509346">
    <property type="component" value="Chromosome"/>
</dbReference>
<reference evidence="1 2" key="1">
    <citation type="submission" date="2020-07" db="EMBL/GenBank/DDBJ databases">
        <title>Halosimplex litoreum sp. nov. and Halosimplex rubrum sp. nov., isolated from different salt environments.</title>
        <authorList>
            <person name="Cui H."/>
        </authorList>
    </citation>
    <scope>NUCLEOTIDE SEQUENCE [LARGE SCALE GENOMIC DNA]</scope>
    <source>
        <strain evidence="1 2">R2</strain>
    </source>
</reference>
<evidence type="ECO:0000313" key="1">
    <source>
        <dbReference type="EMBL" id="QLH82881.1"/>
    </source>
</evidence>
<name>A0A7D5P9S2_9EURY</name>
<dbReference type="OrthoDB" id="229985at2157"/>
<accession>A0A7D5P9S2</accession>
<dbReference type="EMBL" id="CP058909">
    <property type="protein sequence ID" value="QLH82881.1"/>
    <property type="molecule type" value="Genomic_DNA"/>
</dbReference>
<dbReference type="KEGG" id="hpel:HZS54_15155"/>
<dbReference type="GeneID" id="56083954"/>
<sequence>MEDHAWRSVEVVRNKQGEPHVLQQKVTVYTAGVSEESSGYTKPEVQHRLVPLQSLVEFDGG</sequence>
<dbReference type="AlphaFoldDB" id="A0A7D5P9S2"/>
<organism evidence="1 2">
    <name type="scientific">Halosimplex pelagicum</name>
    <dbReference type="NCBI Taxonomy" id="869886"/>
    <lineage>
        <taxon>Archaea</taxon>
        <taxon>Methanobacteriati</taxon>
        <taxon>Methanobacteriota</taxon>
        <taxon>Stenosarchaea group</taxon>
        <taxon>Halobacteria</taxon>
        <taxon>Halobacteriales</taxon>
        <taxon>Haloarculaceae</taxon>
        <taxon>Halosimplex</taxon>
    </lineage>
</organism>
<protein>
    <submittedName>
        <fullName evidence="1">Uncharacterized protein</fullName>
    </submittedName>
</protein>
<gene>
    <name evidence="1" type="ORF">HZS54_15155</name>
</gene>
<proteinExistence type="predicted"/>
<dbReference type="RefSeq" id="WP_179917945.1">
    <property type="nucleotide sequence ID" value="NZ_CP058909.1"/>
</dbReference>
<keyword evidence="2" id="KW-1185">Reference proteome</keyword>